<dbReference type="PANTHER" id="PTHR31086">
    <property type="entry name" value="ALUMINUM-ACTIVATED MALATE TRANSPORTER 10"/>
    <property type="match status" value="1"/>
</dbReference>
<evidence type="ECO:0000256" key="5">
    <source>
        <dbReference type="ARBA" id="ARBA00022989"/>
    </source>
</evidence>
<keyword evidence="3" id="KW-0813">Transport</keyword>
<comment type="subcellular location">
    <subcellularLocation>
        <location evidence="1">Membrane</location>
        <topology evidence="1">Multi-pass membrane protein</topology>
    </subcellularLocation>
</comment>
<evidence type="ECO:0000313" key="9">
    <source>
        <dbReference type="EnsemblPlants" id="Kaladp0087s0091.1.v1.1"/>
    </source>
</evidence>
<dbReference type="InterPro" id="IPR020966">
    <property type="entry name" value="ALMT"/>
</dbReference>
<evidence type="ECO:0000256" key="3">
    <source>
        <dbReference type="ARBA" id="ARBA00022448"/>
    </source>
</evidence>
<reference evidence="9" key="1">
    <citation type="submission" date="2021-01" db="UniProtKB">
        <authorList>
            <consortium name="EnsemblPlants"/>
        </authorList>
    </citation>
    <scope>IDENTIFICATION</scope>
</reference>
<dbReference type="Proteomes" id="UP000594263">
    <property type="component" value="Unplaced"/>
</dbReference>
<keyword evidence="5" id="KW-1133">Transmembrane helix</keyword>
<sequence length="173" mass="18897">MEIREPAGEKKHRTMHLVDLIQEPCKKICSESSKALKALSCSIKDMTPPSSVNLHVENARAAVEDLKTRLSHIPASQHTDLLAILPAATVASILIEVVGKMEKVAESVEELSRGAGFKEKKEKLAKPSPILHRSTVTPICTDDEVVIDISEVDQVKELPRNQQGHHSLNGEGS</sequence>
<keyword evidence="6" id="KW-0406">Ion transport</keyword>
<evidence type="ECO:0000256" key="1">
    <source>
        <dbReference type="ARBA" id="ARBA00004141"/>
    </source>
</evidence>
<dbReference type="AlphaFoldDB" id="A0A7N0UW75"/>
<evidence type="ECO:0000256" key="4">
    <source>
        <dbReference type="ARBA" id="ARBA00022692"/>
    </source>
</evidence>
<dbReference type="GO" id="GO:0015743">
    <property type="term" value="P:malate transport"/>
    <property type="evidence" value="ECO:0007669"/>
    <property type="project" value="InterPro"/>
</dbReference>
<dbReference type="Gramene" id="Kaladp0087s0091.1.v1.1">
    <property type="protein sequence ID" value="Kaladp0087s0091.1.v1.1"/>
    <property type="gene ID" value="Kaladp0087s0091.v1.1"/>
</dbReference>
<evidence type="ECO:0000256" key="2">
    <source>
        <dbReference type="ARBA" id="ARBA00007079"/>
    </source>
</evidence>
<comment type="similarity">
    <text evidence="2">Belongs to the aromatic acid exporter (TC 2.A.85) family.</text>
</comment>
<evidence type="ECO:0000313" key="10">
    <source>
        <dbReference type="Proteomes" id="UP000594263"/>
    </source>
</evidence>
<accession>A0A7N0UW75</accession>
<protein>
    <recommendedName>
        <fullName evidence="11">Aluminum-activated malate transporter</fullName>
    </recommendedName>
</protein>
<organism evidence="9 10">
    <name type="scientific">Kalanchoe fedtschenkoi</name>
    <name type="common">Lavender scallops</name>
    <name type="synonym">South American air plant</name>
    <dbReference type="NCBI Taxonomy" id="63787"/>
    <lineage>
        <taxon>Eukaryota</taxon>
        <taxon>Viridiplantae</taxon>
        <taxon>Streptophyta</taxon>
        <taxon>Embryophyta</taxon>
        <taxon>Tracheophyta</taxon>
        <taxon>Spermatophyta</taxon>
        <taxon>Magnoliopsida</taxon>
        <taxon>eudicotyledons</taxon>
        <taxon>Gunneridae</taxon>
        <taxon>Pentapetalae</taxon>
        <taxon>Saxifragales</taxon>
        <taxon>Crassulaceae</taxon>
        <taxon>Kalanchoe</taxon>
    </lineage>
</organism>
<keyword evidence="10" id="KW-1185">Reference proteome</keyword>
<dbReference type="EnsemblPlants" id="Kaladp0087s0091.1.v1.1">
    <property type="protein sequence ID" value="Kaladp0087s0091.1.v1.1"/>
    <property type="gene ID" value="Kaladp0087s0091.v1.1"/>
</dbReference>
<keyword evidence="8" id="KW-0407">Ion channel</keyword>
<evidence type="ECO:0000256" key="7">
    <source>
        <dbReference type="ARBA" id="ARBA00023136"/>
    </source>
</evidence>
<dbReference type="GO" id="GO:0016020">
    <property type="term" value="C:membrane"/>
    <property type="evidence" value="ECO:0007669"/>
    <property type="project" value="UniProtKB-SubCell"/>
</dbReference>
<keyword evidence="4" id="KW-0812">Transmembrane</keyword>
<evidence type="ECO:0008006" key="11">
    <source>
        <dbReference type="Google" id="ProtNLM"/>
    </source>
</evidence>
<dbReference type="Pfam" id="PF11744">
    <property type="entry name" value="ALMT"/>
    <property type="match status" value="2"/>
</dbReference>
<evidence type="ECO:0000256" key="6">
    <source>
        <dbReference type="ARBA" id="ARBA00023065"/>
    </source>
</evidence>
<evidence type="ECO:0000256" key="8">
    <source>
        <dbReference type="ARBA" id="ARBA00023303"/>
    </source>
</evidence>
<dbReference type="GO" id="GO:0034220">
    <property type="term" value="P:monoatomic ion transmembrane transport"/>
    <property type="evidence" value="ECO:0007669"/>
    <property type="project" value="UniProtKB-KW"/>
</dbReference>
<keyword evidence="7" id="KW-0472">Membrane</keyword>
<name>A0A7N0UW75_KALFE</name>
<dbReference type="OMA" id="AETHIKN"/>
<proteinExistence type="inferred from homology"/>